<organism evidence="1">
    <name type="scientific">uncultured bacterium</name>
    <name type="common">gcode 4</name>
    <dbReference type="NCBI Taxonomy" id="1234023"/>
    <lineage>
        <taxon>Bacteria</taxon>
        <taxon>environmental samples</taxon>
    </lineage>
</organism>
<comment type="caution">
    <text evidence="1">The sequence shown here is derived from an EMBL/GenBank/DDBJ whole genome shotgun (WGS) entry which is preliminary data.</text>
</comment>
<reference evidence="1" key="1">
    <citation type="journal article" date="2012" name="Science">
        <title>Fermentation, hydrogen, and sulfur metabolism in multiple uncultivated bacterial phyla.</title>
        <authorList>
            <person name="Wrighton K.C."/>
            <person name="Thomas B.C."/>
            <person name="Sharon I."/>
            <person name="Miller C.S."/>
            <person name="Castelle C.J."/>
            <person name="VerBerkmoes N.C."/>
            <person name="Wilkins M.J."/>
            <person name="Hettich R.L."/>
            <person name="Lipton M.S."/>
            <person name="Williams K.H."/>
            <person name="Long P.E."/>
            <person name="Banfield J.F."/>
        </authorList>
    </citation>
    <scope>NUCLEOTIDE SEQUENCE [LARGE SCALE GENOMIC DNA]</scope>
</reference>
<protein>
    <recommendedName>
        <fullName evidence="2">EamA domain-containing protein</fullName>
    </recommendedName>
</protein>
<proteinExistence type="predicted"/>
<dbReference type="AlphaFoldDB" id="K2G073"/>
<sequence length="287" mass="33919">MIYALLGTLSYAIANTLIKYVSLNFNLYKSMFFQYIFVSFFGFLLVTFFDSYKFDMLWHLPLFTIIAVWGFFGIWWLMKWMQHLNSWVNFVVANMYVVLAYFVNNYLFPGIETFTVAKILTALLFFIIVSVLLFEKNEDKKIRFNSKIIFSIIAAIGWTIYSTSTNFAVKTWVITPFQGMFYCELSITLIVIMVYLGNSMYNKKFDFKISAHHLFSNMLVSFFIFAWAVWFFVWFSKTLWNYVNIIWLAQIPTLAILSFIFLKDRMTKLQISTVAWALAVLILFMIV</sequence>
<evidence type="ECO:0008006" key="2">
    <source>
        <dbReference type="Google" id="ProtNLM"/>
    </source>
</evidence>
<evidence type="ECO:0000313" key="1">
    <source>
        <dbReference type="EMBL" id="EKE27557.1"/>
    </source>
</evidence>
<accession>K2G073</accession>
<gene>
    <name evidence="1" type="ORF">ACD_3C00192G0002</name>
</gene>
<name>K2G073_9BACT</name>
<dbReference type="EMBL" id="AMFJ01000466">
    <property type="protein sequence ID" value="EKE27557.1"/>
    <property type="molecule type" value="Genomic_DNA"/>
</dbReference>